<gene>
    <name evidence="10" type="ORF">LHJ74_25840</name>
</gene>
<evidence type="ECO:0000256" key="5">
    <source>
        <dbReference type="ARBA" id="ARBA00023004"/>
    </source>
</evidence>
<organism evidence="10 11">
    <name type="scientific">Streptomyces gossypii</name>
    <dbReference type="NCBI Taxonomy" id="2883101"/>
    <lineage>
        <taxon>Bacteria</taxon>
        <taxon>Bacillati</taxon>
        <taxon>Actinomycetota</taxon>
        <taxon>Actinomycetes</taxon>
        <taxon>Kitasatosporales</taxon>
        <taxon>Streptomycetaceae</taxon>
        <taxon>Streptomyces</taxon>
    </lineage>
</organism>
<dbReference type="EMBL" id="JAJAGO010000013">
    <property type="protein sequence ID" value="MCT2593285.1"/>
    <property type="molecule type" value="Genomic_DNA"/>
</dbReference>
<sequence>MKINIDEEKCCGSGMCALSAPGVFDQGPDGRVVVLDPSPPTEAEHLVQVAVFNCPCEVITLDEEQ</sequence>
<keyword evidence="6 8" id="KW-0411">Iron-sulfur</keyword>
<evidence type="ECO:0000259" key="9">
    <source>
        <dbReference type="PROSITE" id="PS51379"/>
    </source>
</evidence>
<protein>
    <recommendedName>
        <fullName evidence="8">Ferredoxin</fullName>
    </recommendedName>
</protein>
<accession>A0ABT2JZG3</accession>
<evidence type="ECO:0000256" key="7">
    <source>
        <dbReference type="ARBA" id="ARBA00023291"/>
    </source>
</evidence>
<dbReference type="InterPro" id="IPR051269">
    <property type="entry name" value="Fe-S_cluster_ET"/>
</dbReference>
<evidence type="ECO:0000256" key="2">
    <source>
        <dbReference type="ARBA" id="ARBA00022448"/>
    </source>
</evidence>
<feature type="domain" description="4Fe-4S ferredoxin-type" evidence="9">
    <location>
        <begin position="1"/>
        <end position="29"/>
    </location>
</feature>
<keyword evidence="5 8" id="KW-0408">Iron</keyword>
<comment type="cofactor">
    <cofactor evidence="1">
        <name>[3Fe-4S] cluster</name>
        <dbReference type="ChEBI" id="CHEBI:21137"/>
    </cofactor>
</comment>
<dbReference type="SUPFAM" id="SSF54862">
    <property type="entry name" value="4Fe-4S ferredoxins"/>
    <property type="match status" value="1"/>
</dbReference>
<dbReference type="RefSeq" id="WP_260220644.1">
    <property type="nucleotide sequence ID" value="NZ_JAJAGO010000013.1"/>
</dbReference>
<evidence type="ECO:0000256" key="8">
    <source>
        <dbReference type="RuleBase" id="RU368020"/>
    </source>
</evidence>
<dbReference type="Proteomes" id="UP001156389">
    <property type="component" value="Unassembled WGS sequence"/>
</dbReference>
<evidence type="ECO:0000256" key="6">
    <source>
        <dbReference type="ARBA" id="ARBA00023014"/>
    </source>
</evidence>
<dbReference type="PRINTS" id="PR00352">
    <property type="entry name" value="3FE4SFRDOXIN"/>
</dbReference>
<dbReference type="PANTHER" id="PTHR36923">
    <property type="entry name" value="FERREDOXIN"/>
    <property type="match status" value="1"/>
</dbReference>
<keyword evidence="4 8" id="KW-0249">Electron transport</keyword>
<proteinExistence type="predicted"/>
<dbReference type="Pfam" id="PF13370">
    <property type="entry name" value="Fer4_13"/>
    <property type="match status" value="1"/>
</dbReference>
<dbReference type="InterPro" id="IPR001080">
    <property type="entry name" value="3Fe4S_ferredoxin"/>
</dbReference>
<keyword evidence="3 8" id="KW-0479">Metal-binding</keyword>
<evidence type="ECO:0000256" key="3">
    <source>
        <dbReference type="ARBA" id="ARBA00022723"/>
    </source>
</evidence>
<keyword evidence="11" id="KW-1185">Reference proteome</keyword>
<dbReference type="InterPro" id="IPR017896">
    <property type="entry name" value="4Fe4S_Fe-S-bd"/>
</dbReference>
<reference evidence="10 11" key="1">
    <citation type="submission" date="2021-10" db="EMBL/GenBank/DDBJ databases">
        <title>Streptomyces gossypii sp. nov., isolated from soil collected from cotton field.</title>
        <authorList>
            <person name="Ge X."/>
            <person name="Chen X."/>
            <person name="Liu W."/>
        </authorList>
    </citation>
    <scope>NUCLEOTIDE SEQUENCE [LARGE SCALE GENOMIC DNA]</scope>
    <source>
        <strain evidence="10 11">N2-109</strain>
    </source>
</reference>
<evidence type="ECO:0000313" key="10">
    <source>
        <dbReference type="EMBL" id="MCT2593285.1"/>
    </source>
</evidence>
<dbReference type="PANTHER" id="PTHR36923:SF3">
    <property type="entry name" value="FERREDOXIN"/>
    <property type="match status" value="1"/>
</dbReference>
<dbReference type="PROSITE" id="PS51379">
    <property type="entry name" value="4FE4S_FER_2"/>
    <property type="match status" value="1"/>
</dbReference>
<evidence type="ECO:0000313" key="11">
    <source>
        <dbReference type="Proteomes" id="UP001156389"/>
    </source>
</evidence>
<keyword evidence="2 8" id="KW-0813">Transport</keyword>
<keyword evidence="7" id="KW-0003">3Fe-4S</keyword>
<evidence type="ECO:0000256" key="1">
    <source>
        <dbReference type="ARBA" id="ARBA00001927"/>
    </source>
</evidence>
<name>A0ABT2JZG3_9ACTN</name>
<evidence type="ECO:0000256" key="4">
    <source>
        <dbReference type="ARBA" id="ARBA00022982"/>
    </source>
</evidence>
<comment type="caution">
    <text evidence="10">The sequence shown here is derived from an EMBL/GenBank/DDBJ whole genome shotgun (WGS) entry which is preliminary data.</text>
</comment>
<dbReference type="Gene3D" id="3.30.70.20">
    <property type="match status" value="1"/>
</dbReference>
<comment type="function">
    <text evidence="8">Ferredoxins are iron-sulfur proteins that transfer electrons in a wide variety of metabolic reactions.</text>
</comment>